<evidence type="ECO:0000256" key="4">
    <source>
        <dbReference type="ARBA" id="ARBA00022827"/>
    </source>
</evidence>
<dbReference type="AlphaFoldDB" id="A0A1F5H3K0"/>
<dbReference type="GO" id="GO:0003955">
    <property type="term" value="F:NAD(P)H dehydrogenase (quinone) activity"/>
    <property type="evidence" value="ECO:0007669"/>
    <property type="project" value="TreeGrafter"/>
</dbReference>
<dbReference type="STRING" id="1797725.A3A49_02110"/>
<comment type="cofactor">
    <cofactor evidence="1">
        <name>FAD</name>
        <dbReference type="ChEBI" id="CHEBI:57692"/>
    </cofactor>
</comment>
<dbReference type="SUPFAM" id="SSF51905">
    <property type="entry name" value="FAD/NAD(P)-binding domain"/>
    <property type="match status" value="2"/>
</dbReference>
<dbReference type="PRINTS" id="PR00368">
    <property type="entry name" value="FADPNR"/>
</dbReference>
<reference evidence="7 8" key="1">
    <citation type="journal article" date="2016" name="Nat. Commun.">
        <title>Thousands of microbial genomes shed light on interconnected biogeochemical processes in an aquifer system.</title>
        <authorList>
            <person name="Anantharaman K."/>
            <person name="Brown C.T."/>
            <person name="Hug L.A."/>
            <person name="Sharon I."/>
            <person name="Castelle C.J."/>
            <person name="Probst A.J."/>
            <person name="Thomas B.C."/>
            <person name="Singh A."/>
            <person name="Wilkins M.J."/>
            <person name="Karaoz U."/>
            <person name="Brodie E.L."/>
            <person name="Williams K.H."/>
            <person name="Hubbard S.S."/>
            <person name="Banfield J.F."/>
        </authorList>
    </citation>
    <scope>NUCLEOTIDE SEQUENCE [LARGE SCALE GENOMIC DNA]</scope>
</reference>
<keyword evidence="3" id="KW-0285">Flavoprotein</keyword>
<dbReference type="EMBL" id="MFBO01000007">
    <property type="protein sequence ID" value="OGD98617.1"/>
    <property type="molecule type" value="Genomic_DNA"/>
</dbReference>
<evidence type="ECO:0000256" key="5">
    <source>
        <dbReference type="ARBA" id="ARBA00023002"/>
    </source>
</evidence>
<accession>A0A1F5H3K0</accession>
<dbReference type="GO" id="GO:0019646">
    <property type="term" value="P:aerobic electron transport chain"/>
    <property type="evidence" value="ECO:0007669"/>
    <property type="project" value="TreeGrafter"/>
</dbReference>
<proteinExistence type="inferred from homology"/>
<comment type="caution">
    <text evidence="7">The sequence shown here is derived from an EMBL/GenBank/DDBJ whole genome shotgun (WGS) entry which is preliminary data.</text>
</comment>
<organism evidence="7 8">
    <name type="scientific">Candidatus Curtissbacteria bacterium RIFCSPLOWO2_01_FULL_38_11b</name>
    <dbReference type="NCBI Taxonomy" id="1797725"/>
    <lineage>
        <taxon>Bacteria</taxon>
        <taxon>Candidatus Curtissiibacteriota</taxon>
    </lineage>
</organism>
<dbReference type="PRINTS" id="PR00411">
    <property type="entry name" value="PNDRDTASEI"/>
</dbReference>
<dbReference type="PANTHER" id="PTHR42913">
    <property type="entry name" value="APOPTOSIS-INDUCING FACTOR 1"/>
    <property type="match status" value="1"/>
</dbReference>
<evidence type="ECO:0000259" key="6">
    <source>
        <dbReference type="Pfam" id="PF07992"/>
    </source>
</evidence>
<dbReference type="Gene3D" id="3.50.50.100">
    <property type="match status" value="1"/>
</dbReference>
<dbReference type="Proteomes" id="UP000176740">
    <property type="component" value="Unassembled WGS sequence"/>
</dbReference>
<dbReference type="InterPro" id="IPR051169">
    <property type="entry name" value="NADH-Q_oxidoreductase"/>
</dbReference>
<dbReference type="InterPro" id="IPR023753">
    <property type="entry name" value="FAD/NAD-binding_dom"/>
</dbReference>
<sequence>MSDYIKVWDKTIIFAIVKERVKNLQETKVVIVGGGFGGVRTALNLAKINLPGAKIILVSNKPHFEYHAALYRVVTGKSPLEVCIPLNEIFENKNVEVVEDKIVKVDLTRKVLFGESGSKYKFNFLVAALGSETAYFDIPGLKEYSFGFKSITEALRLKNHLHEVFASCEKAPKEEKVCLVHVVVVGAGSSGTELAGELALYTKEMAKNHNIDPSLVTVDLIEVAPRILPSLPEKVSKKVDKHLRSLGVNIFVNRAILKEEIKQVYLHDIEMKVKTVIWTAGVKPNNLYREVKGLEFDSKGRVLVDEYLQAKGQQGVFVIGDAASTLYSGTAQTAISDGKIVGENIYRLIKGKHLVKNTPKKPVTAIPVGTGWAAVVIGLVELYGSLGWSLRRLADFRFFLTILPFKKALLAFQDGKTICETCSICLPETEVKAVI</sequence>
<keyword evidence="5" id="KW-0560">Oxidoreductase</keyword>
<evidence type="ECO:0000256" key="2">
    <source>
        <dbReference type="ARBA" id="ARBA00005272"/>
    </source>
</evidence>
<name>A0A1F5H3K0_9BACT</name>
<feature type="domain" description="FAD/NAD(P)-binding" evidence="6">
    <location>
        <begin position="28"/>
        <end position="338"/>
    </location>
</feature>
<protein>
    <recommendedName>
        <fullName evidence="6">FAD/NAD(P)-binding domain-containing protein</fullName>
    </recommendedName>
</protein>
<evidence type="ECO:0000313" key="7">
    <source>
        <dbReference type="EMBL" id="OGD98617.1"/>
    </source>
</evidence>
<keyword evidence="4" id="KW-0274">FAD</keyword>
<gene>
    <name evidence="7" type="ORF">A3A49_02110</name>
</gene>
<evidence type="ECO:0000256" key="3">
    <source>
        <dbReference type="ARBA" id="ARBA00022630"/>
    </source>
</evidence>
<dbReference type="InterPro" id="IPR036188">
    <property type="entry name" value="FAD/NAD-bd_sf"/>
</dbReference>
<evidence type="ECO:0000313" key="8">
    <source>
        <dbReference type="Proteomes" id="UP000176740"/>
    </source>
</evidence>
<dbReference type="Pfam" id="PF07992">
    <property type="entry name" value="Pyr_redox_2"/>
    <property type="match status" value="1"/>
</dbReference>
<evidence type="ECO:0000256" key="1">
    <source>
        <dbReference type="ARBA" id="ARBA00001974"/>
    </source>
</evidence>
<dbReference type="PANTHER" id="PTHR42913:SF3">
    <property type="entry name" value="64 KDA MITOCHONDRIAL NADH DEHYDROGENASE (EUROFUNG)"/>
    <property type="match status" value="1"/>
</dbReference>
<comment type="similarity">
    <text evidence="2">Belongs to the NADH dehydrogenase family.</text>
</comment>